<dbReference type="InterPro" id="IPR037143">
    <property type="entry name" value="4-PPantetheinyl_Trfase_dom_sf"/>
</dbReference>
<protein>
    <submittedName>
        <fullName evidence="5">4'-phosphopantetheinyl transferase HetI</fullName>
        <ecNumber evidence="5">2.7.8.-</ecNumber>
    </submittedName>
</protein>
<dbReference type="EMBL" id="JAAEJV010000008">
    <property type="protein sequence ID" value="MBF5058993.1"/>
    <property type="molecule type" value="Genomic_DNA"/>
</dbReference>
<name>A0ABS0AXX9_9BACT</name>
<dbReference type="InterPro" id="IPR055066">
    <property type="entry name" value="AASDHPPT_N"/>
</dbReference>
<dbReference type="SUPFAM" id="SSF56214">
    <property type="entry name" value="4'-phosphopantetheinyl transferase"/>
    <property type="match status" value="2"/>
</dbReference>
<dbReference type="InterPro" id="IPR050559">
    <property type="entry name" value="P-Pant_transferase_sf"/>
</dbReference>
<dbReference type="Pfam" id="PF22624">
    <property type="entry name" value="AASDHPPT_N"/>
    <property type="match status" value="1"/>
</dbReference>
<gene>
    <name evidence="5" type="ORF">NEPTK9_000496</name>
</gene>
<organism evidence="5 6">
    <name type="scientific">Candidatus Neptunichlamydia vexilliferae</name>
    <dbReference type="NCBI Taxonomy" id="1651774"/>
    <lineage>
        <taxon>Bacteria</taxon>
        <taxon>Pseudomonadati</taxon>
        <taxon>Chlamydiota</taxon>
        <taxon>Chlamydiia</taxon>
        <taxon>Parachlamydiales</taxon>
        <taxon>Simkaniaceae</taxon>
        <taxon>Candidatus Neptunichlamydia</taxon>
    </lineage>
</organism>
<reference evidence="5 6" key="1">
    <citation type="submission" date="2020-01" db="EMBL/GenBank/DDBJ databases">
        <title>Draft genome sequence of Cand. Neptunochlamydia vexilliferae K9.</title>
        <authorList>
            <person name="Schulz F."/>
            <person name="Koestlbacher S."/>
            <person name="Wascher F."/>
            <person name="Pizzetti I."/>
            <person name="Horn M."/>
        </authorList>
    </citation>
    <scope>NUCLEOTIDE SEQUENCE [LARGE SCALE GENOMIC DNA]</scope>
    <source>
        <strain evidence="5 6">K9</strain>
    </source>
</reference>
<dbReference type="RefSeq" id="WP_194847293.1">
    <property type="nucleotide sequence ID" value="NZ_JAAEJV010000008.1"/>
</dbReference>
<evidence type="ECO:0000259" key="4">
    <source>
        <dbReference type="Pfam" id="PF22624"/>
    </source>
</evidence>
<dbReference type="GO" id="GO:0016740">
    <property type="term" value="F:transferase activity"/>
    <property type="evidence" value="ECO:0007669"/>
    <property type="project" value="UniProtKB-KW"/>
</dbReference>
<feature type="domain" description="4'-phosphopantetheinyl transferase" evidence="3">
    <location>
        <begin position="110"/>
        <end position="216"/>
    </location>
</feature>
<dbReference type="EC" id="2.7.8.-" evidence="5"/>
<dbReference type="Pfam" id="PF01648">
    <property type="entry name" value="ACPS"/>
    <property type="match status" value="1"/>
</dbReference>
<evidence type="ECO:0000313" key="6">
    <source>
        <dbReference type="Proteomes" id="UP001194714"/>
    </source>
</evidence>
<sequence length="238" mass="27794">MEPRNCRLKSGETHIWYLSPSEVEIKTHFLSSDEIERGKAFRFDRHRKTFWAYRILLRKVLSLYTGVPPEELLFNYTPFGKPYIDHEFPLWFNLSHTEPLAALAITGDCPVGIDIEKVGPIEDLEGLVDQFFSPQEFREFKSLNKKEQTDAFYFLWTCKESYVKGIGEGLFHSLDRFSVPLIPYLKSPEQRGAITGTQWFFHSTTLSFKGEKYVISCSFKNPKMLVQTNFFAEKHLLE</sequence>
<proteinExistence type="inferred from homology"/>
<comment type="similarity">
    <text evidence="1">Belongs to the P-Pant transferase superfamily. Gsp/Sfp/HetI/AcpT family.</text>
</comment>
<keyword evidence="6" id="KW-1185">Reference proteome</keyword>
<dbReference type="Proteomes" id="UP001194714">
    <property type="component" value="Unassembled WGS sequence"/>
</dbReference>
<evidence type="ECO:0000256" key="2">
    <source>
        <dbReference type="ARBA" id="ARBA00022679"/>
    </source>
</evidence>
<dbReference type="Gene3D" id="3.90.470.20">
    <property type="entry name" value="4'-phosphopantetheinyl transferase domain"/>
    <property type="match status" value="2"/>
</dbReference>
<feature type="domain" description="4'-phosphopantetheinyl transferase N-terminal" evidence="4">
    <location>
        <begin position="16"/>
        <end position="104"/>
    </location>
</feature>
<evidence type="ECO:0000259" key="3">
    <source>
        <dbReference type="Pfam" id="PF01648"/>
    </source>
</evidence>
<evidence type="ECO:0000313" key="5">
    <source>
        <dbReference type="EMBL" id="MBF5058993.1"/>
    </source>
</evidence>
<keyword evidence="2 5" id="KW-0808">Transferase</keyword>
<dbReference type="PANTHER" id="PTHR12215:SF10">
    <property type="entry name" value="L-AMINOADIPATE-SEMIALDEHYDE DEHYDROGENASE-PHOSPHOPANTETHEINYL TRANSFERASE"/>
    <property type="match status" value="1"/>
</dbReference>
<dbReference type="InterPro" id="IPR008278">
    <property type="entry name" value="4-PPantetheinyl_Trfase_dom"/>
</dbReference>
<comment type="caution">
    <text evidence="5">The sequence shown here is derived from an EMBL/GenBank/DDBJ whole genome shotgun (WGS) entry which is preliminary data.</text>
</comment>
<evidence type="ECO:0000256" key="1">
    <source>
        <dbReference type="ARBA" id="ARBA00010990"/>
    </source>
</evidence>
<dbReference type="PANTHER" id="PTHR12215">
    <property type="entry name" value="PHOSPHOPANTETHEINE TRANSFERASE"/>
    <property type="match status" value="1"/>
</dbReference>
<accession>A0ABS0AXX9</accession>